<protein>
    <submittedName>
        <fullName evidence="1">Sel1 repeat</fullName>
    </submittedName>
</protein>
<dbReference type="Proteomes" id="UP000254209">
    <property type="component" value="Unassembled WGS sequence"/>
</dbReference>
<dbReference type="RefSeq" id="WP_034291662.1">
    <property type="nucleotide sequence ID" value="NZ_CP091519.2"/>
</dbReference>
<dbReference type="PANTHER" id="PTHR11102">
    <property type="entry name" value="SEL-1-LIKE PROTEIN"/>
    <property type="match status" value="1"/>
</dbReference>
<dbReference type="PANTHER" id="PTHR11102:SF160">
    <property type="entry name" value="ERAD-ASSOCIATED E3 UBIQUITIN-PROTEIN LIGASE COMPONENT HRD3"/>
    <property type="match status" value="1"/>
</dbReference>
<name>A0A376BSL9_9NEIS</name>
<accession>A0A376BSL9</accession>
<sequence length="462" mass="52472">MFTFQAPPYLFHNDLDISDAQVSQFTPIYYSKRFSAIRDSEQNPLHYENRVVLEAGDIVLHLVAEQGRVARVEIARVWDTLYYEDGSPIGAVLVSPEEDQLNNYYIFTKIDATGEEKSYFCNCNTLDQKQIHRHTELLSRKHTVGKIWLPEKDSTQPSQLSNTTPYPNQISDEYLHHAVVHYARQGNPACLFAAAFWFREQGKTQQAIHGLQKAAEKHFPFAWLELGFEYHEDGILGSHPDKAVTCFRQAAYGGLPLANYQLALAHIDGIGTEQSDTLALSHMQKAKDGGILAANLALALYYRNGSFNHLRPPSSPYRTLTPHEVDYNQAAQLFFQAASAPWYNAPIAAYYLAECYRTGSGVLMDKEYARELYRQAATTGNLLHEEIQTAAYYNGDVERLTQIAEDEPFAAYLVGRMYWFGEFAPKNYEIAKRYLKIAANSGHSCAEEASQLLQNSRDHWRI</sequence>
<dbReference type="InterPro" id="IPR011990">
    <property type="entry name" value="TPR-like_helical_dom_sf"/>
</dbReference>
<dbReference type="SUPFAM" id="SSF81901">
    <property type="entry name" value="HCP-like"/>
    <property type="match status" value="1"/>
</dbReference>
<dbReference type="InterPro" id="IPR006597">
    <property type="entry name" value="Sel1-like"/>
</dbReference>
<reference evidence="1 2" key="1">
    <citation type="submission" date="2018-06" db="EMBL/GenBank/DDBJ databases">
        <authorList>
            <consortium name="Pathogen Informatics"/>
            <person name="Doyle S."/>
        </authorList>
    </citation>
    <scope>NUCLEOTIDE SEQUENCE [LARGE SCALE GENOMIC DNA]</scope>
    <source>
        <strain evidence="1 2">NCTC10283</strain>
    </source>
</reference>
<keyword evidence="2" id="KW-1185">Reference proteome</keyword>
<dbReference type="OrthoDB" id="5365194at2"/>
<dbReference type="STRING" id="1120980.GCA_000745955_00683"/>
<evidence type="ECO:0000313" key="1">
    <source>
        <dbReference type="EMBL" id="SSY79992.1"/>
    </source>
</evidence>
<dbReference type="EMBL" id="UFSO01000003">
    <property type="protein sequence ID" value="SSY79992.1"/>
    <property type="molecule type" value="Genomic_DNA"/>
</dbReference>
<dbReference type="AlphaFoldDB" id="A0A376BSL9"/>
<dbReference type="InterPro" id="IPR050767">
    <property type="entry name" value="Sel1_AlgK"/>
</dbReference>
<dbReference type="Gene3D" id="1.25.40.10">
    <property type="entry name" value="Tetratricopeptide repeat domain"/>
    <property type="match status" value="2"/>
</dbReference>
<organism evidence="1 2">
    <name type="scientific">Alysiella crassa</name>
    <dbReference type="NCBI Taxonomy" id="153491"/>
    <lineage>
        <taxon>Bacteria</taxon>
        <taxon>Pseudomonadati</taxon>
        <taxon>Pseudomonadota</taxon>
        <taxon>Betaproteobacteria</taxon>
        <taxon>Neisseriales</taxon>
        <taxon>Neisseriaceae</taxon>
        <taxon>Alysiella</taxon>
    </lineage>
</organism>
<dbReference type="Pfam" id="PF08238">
    <property type="entry name" value="Sel1"/>
    <property type="match status" value="5"/>
</dbReference>
<proteinExistence type="predicted"/>
<dbReference type="SMART" id="SM00671">
    <property type="entry name" value="SEL1"/>
    <property type="match status" value="6"/>
</dbReference>
<gene>
    <name evidence="1" type="ORF">NCTC10283_01545</name>
</gene>
<evidence type="ECO:0000313" key="2">
    <source>
        <dbReference type="Proteomes" id="UP000254209"/>
    </source>
</evidence>